<comment type="catalytic activity">
    <reaction evidence="13">
        <text>9-octadecanoyloxy-octadecanoate + H2O = 9-hydroxy-octadecanoate + octadecanoate + H(+)</text>
        <dbReference type="Rhea" id="RHEA:52096"/>
        <dbReference type="ChEBI" id="CHEBI:15377"/>
        <dbReference type="ChEBI" id="CHEBI:15378"/>
        <dbReference type="ChEBI" id="CHEBI:25629"/>
        <dbReference type="ChEBI" id="CHEBI:136286"/>
        <dbReference type="ChEBI" id="CHEBI:136373"/>
    </reaction>
    <physiologicalReaction direction="left-to-right" evidence="13">
        <dbReference type="Rhea" id="RHEA:52097"/>
    </physiologicalReaction>
</comment>
<evidence type="ECO:0000256" key="12">
    <source>
        <dbReference type="ARBA" id="ARBA00048800"/>
    </source>
</evidence>
<proteinExistence type="inferred from homology"/>
<evidence type="ECO:0000256" key="13">
    <source>
        <dbReference type="ARBA" id="ARBA00049221"/>
    </source>
</evidence>
<comment type="similarity">
    <text evidence="3">Belongs to the AIG1 family.</text>
</comment>
<comment type="catalytic activity">
    <reaction evidence="7">
        <text>12-hexadecanoyloxy-octadecanoate + H2O = 12-hydroxyoctadecanoate + hexadecanoate + H(+)</text>
        <dbReference type="Rhea" id="RHEA:52056"/>
        <dbReference type="ChEBI" id="CHEBI:7896"/>
        <dbReference type="ChEBI" id="CHEBI:15377"/>
        <dbReference type="ChEBI" id="CHEBI:15378"/>
        <dbReference type="ChEBI" id="CHEBI:83677"/>
        <dbReference type="ChEBI" id="CHEBI:84201"/>
    </reaction>
    <physiologicalReaction direction="left-to-right" evidence="7">
        <dbReference type="Rhea" id="RHEA:52057"/>
    </physiologicalReaction>
</comment>
<dbReference type="EMBL" id="JAWDGP010006263">
    <property type="protein sequence ID" value="KAK3744376.1"/>
    <property type="molecule type" value="Genomic_DNA"/>
</dbReference>
<comment type="catalytic activity">
    <reaction evidence="12">
        <text>9-(9Z-octadecenoyloxy)-octadecanoate + H2O = 9-hydroxy-octadecanoate + (9Z)-octadecenoate + H(+)</text>
        <dbReference type="Rhea" id="RHEA:52048"/>
        <dbReference type="ChEBI" id="CHEBI:15377"/>
        <dbReference type="ChEBI" id="CHEBI:15378"/>
        <dbReference type="ChEBI" id="CHEBI:30823"/>
        <dbReference type="ChEBI" id="CHEBI:136282"/>
        <dbReference type="ChEBI" id="CHEBI:136286"/>
    </reaction>
    <physiologicalReaction direction="left-to-right" evidence="12">
        <dbReference type="Rhea" id="RHEA:52049"/>
    </physiologicalReaction>
</comment>
<name>A0AAE1CYN9_9GAST</name>
<comment type="catalytic activity">
    <reaction evidence="14">
        <text>13-(9Z-octadecenoyloxy)-octadecanoate + H2O = 13-hydroxy-octadecanoate + (9Z)-octadecenoate + H(+)</text>
        <dbReference type="Rhea" id="RHEA:52064"/>
        <dbReference type="ChEBI" id="CHEBI:15377"/>
        <dbReference type="ChEBI" id="CHEBI:15378"/>
        <dbReference type="ChEBI" id="CHEBI:30823"/>
        <dbReference type="ChEBI" id="CHEBI:136303"/>
        <dbReference type="ChEBI" id="CHEBI:136304"/>
    </reaction>
    <physiologicalReaction direction="left-to-right" evidence="14">
        <dbReference type="Rhea" id="RHEA:52065"/>
    </physiologicalReaction>
</comment>
<comment type="catalytic activity">
    <reaction evidence="10">
        <text>12-octadecanoyloxy-octadecanoate + H2O = 12-hydroxyoctadecanoate + octadecanoate + H(+)</text>
        <dbReference type="Rhea" id="RHEA:52080"/>
        <dbReference type="ChEBI" id="CHEBI:15377"/>
        <dbReference type="ChEBI" id="CHEBI:15378"/>
        <dbReference type="ChEBI" id="CHEBI:25629"/>
        <dbReference type="ChEBI" id="CHEBI:84201"/>
        <dbReference type="ChEBI" id="CHEBI:136330"/>
    </reaction>
    <physiologicalReaction direction="left-to-right" evidence="10">
        <dbReference type="Rhea" id="RHEA:52081"/>
    </physiologicalReaction>
</comment>
<evidence type="ECO:0000256" key="9">
    <source>
        <dbReference type="ARBA" id="ARBA00047863"/>
    </source>
</evidence>
<evidence type="ECO:0000256" key="4">
    <source>
        <dbReference type="ARBA" id="ARBA00022692"/>
    </source>
</evidence>
<comment type="catalytic activity">
    <reaction evidence="1">
        <text>9-(9Z-hexadecenoyloxy)-octadecanoate + H2O = (9Z)-hexadecenoate + 9-hydroxy-octadecanoate + H(+)</text>
        <dbReference type="Rhea" id="RHEA:52068"/>
        <dbReference type="ChEBI" id="CHEBI:15377"/>
        <dbReference type="ChEBI" id="CHEBI:15378"/>
        <dbReference type="ChEBI" id="CHEBI:32372"/>
        <dbReference type="ChEBI" id="CHEBI:136286"/>
        <dbReference type="ChEBI" id="CHEBI:136309"/>
    </reaction>
    <physiologicalReaction direction="left-to-right" evidence="1">
        <dbReference type="Rhea" id="RHEA:52069"/>
    </physiologicalReaction>
</comment>
<evidence type="ECO:0000256" key="11">
    <source>
        <dbReference type="ARBA" id="ARBA00048701"/>
    </source>
</evidence>
<dbReference type="PANTHER" id="PTHR10989">
    <property type="entry name" value="ANDROGEN-INDUCED PROTEIN 1-RELATED"/>
    <property type="match status" value="1"/>
</dbReference>
<comment type="catalytic activity">
    <reaction evidence="11">
        <text>12-(9Z-octadecenoyloxy)-octadecanoate + H2O = 12-hydroxyoctadecanoate + (9Z)-octadecenoate + H(+)</text>
        <dbReference type="Rhea" id="RHEA:52060"/>
        <dbReference type="ChEBI" id="CHEBI:15377"/>
        <dbReference type="ChEBI" id="CHEBI:15378"/>
        <dbReference type="ChEBI" id="CHEBI:30823"/>
        <dbReference type="ChEBI" id="CHEBI:84201"/>
        <dbReference type="ChEBI" id="CHEBI:136302"/>
    </reaction>
    <physiologicalReaction direction="left-to-right" evidence="11">
        <dbReference type="Rhea" id="RHEA:52061"/>
    </physiologicalReaction>
</comment>
<evidence type="ECO:0000256" key="8">
    <source>
        <dbReference type="ARBA" id="ARBA00047427"/>
    </source>
</evidence>
<evidence type="ECO:0000256" key="15">
    <source>
        <dbReference type="ARBA" id="ARBA00049322"/>
    </source>
</evidence>
<dbReference type="GO" id="GO:0012505">
    <property type="term" value="C:endomembrane system"/>
    <property type="evidence" value="ECO:0007669"/>
    <property type="project" value="UniProtKB-SubCell"/>
</dbReference>
<keyword evidence="4 17" id="KW-0812">Transmembrane</keyword>
<protein>
    <recommendedName>
        <fullName evidence="20">Androgen-dependent TFPI-regulating protein</fullName>
    </recommendedName>
</protein>
<evidence type="ECO:0000256" key="1">
    <source>
        <dbReference type="ARBA" id="ARBA00000923"/>
    </source>
</evidence>
<evidence type="ECO:0000256" key="5">
    <source>
        <dbReference type="ARBA" id="ARBA00022989"/>
    </source>
</evidence>
<feature type="transmembrane region" description="Helical" evidence="17">
    <location>
        <begin position="80"/>
        <end position="101"/>
    </location>
</feature>
<feature type="transmembrane region" description="Helical" evidence="17">
    <location>
        <begin position="39"/>
        <end position="59"/>
    </location>
</feature>
<organism evidence="18 19">
    <name type="scientific">Elysia crispata</name>
    <name type="common">lettuce slug</name>
    <dbReference type="NCBI Taxonomy" id="231223"/>
    <lineage>
        <taxon>Eukaryota</taxon>
        <taxon>Metazoa</taxon>
        <taxon>Spiralia</taxon>
        <taxon>Lophotrochozoa</taxon>
        <taxon>Mollusca</taxon>
        <taxon>Gastropoda</taxon>
        <taxon>Heterobranchia</taxon>
        <taxon>Euthyneura</taxon>
        <taxon>Panpulmonata</taxon>
        <taxon>Sacoglossa</taxon>
        <taxon>Placobranchoidea</taxon>
        <taxon>Plakobranchidae</taxon>
        <taxon>Elysia</taxon>
    </lineage>
</organism>
<comment type="catalytic activity">
    <reaction evidence="15">
        <text>13-(9Z-hexadecenoyloxy)-octadecanoate + H2O = 13-hydroxy-octadecanoate + (9Z)-hexadecenoate + H(+)</text>
        <dbReference type="Rhea" id="RHEA:52076"/>
        <dbReference type="ChEBI" id="CHEBI:15377"/>
        <dbReference type="ChEBI" id="CHEBI:15378"/>
        <dbReference type="ChEBI" id="CHEBI:32372"/>
        <dbReference type="ChEBI" id="CHEBI:136304"/>
        <dbReference type="ChEBI" id="CHEBI:136315"/>
    </reaction>
    <physiologicalReaction direction="left-to-right" evidence="15">
        <dbReference type="Rhea" id="RHEA:52077"/>
    </physiologicalReaction>
</comment>
<feature type="transmembrane region" description="Helical" evidence="17">
    <location>
        <begin position="121"/>
        <end position="137"/>
    </location>
</feature>
<evidence type="ECO:0000256" key="6">
    <source>
        <dbReference type="ARBA" id="ARBA00023136"/>
    </source>
</evidence>
<comment type="catalytic activity">
    <reaction evidence="8">
        <text>13-octadecanoyloxy-octadecanoate + H2O = 13-hydroxy-octadecanoate + octadecanoate + H(+)</text>
        <dbReference type="Rhea" id="RHEA:52084"/>
        <dbReference type="ChEBI" id="CHEBI:15377"/>
        <dbReference type="ChEBI" id="CHEBI:15378"/>
        <dbReference type="ChEBI" id="CHEBI:25629"/>
        <dbReference type="ChEBI" id="CHEBI:136304"/>
        <dbReference type="ChEBI" id="CHEBI:136335"/>
    </reaction>
    <physiologicalReaction direction="left-to-right" evidence="8">
        <dbReference type="Rhea" id="RHEA:52085"/>
    </physiologicalReaction>
</comment>
<evidence type="ECO:0000256" key="17">
    <source>
        <dbReference type="SAM" id="Phobius"/>
    </source>
</evidence>
<evidence type="ECO:0000256" key="2">
    <source>
        <dbReference type="ARBA" id="ARBA00004127"/>
    </source>
</evidence>
<evidence type="ECO:0008006" key="20">
    <source>
        <dbReference type="Google" id="ProtNLM"/>
    </source>
</evidence>
<keyword evidence="6 17" id="KW-0472">Membrane</keyword>
<dbReference type="PANTHER" id="PTHR10989:SF16">
    <property type="entry name" value="AT02829P-RELATED"/>
    <property type="match status" value="1"/>
</dbReference>
<accession>A0AAE1CYN9</accession>
<keyword evidence="19" id="KW-1185">Reference proteome</keyword>
<evidence type="ECO:0000256" key="10">
    <source>
        <dbReference type="ARBA" id="ARBA00048680"/>
    </source>
</evidence>
<dbReference type="Proteomes" id="UP001283361">
    <property type="component" value="Unassembled WGS sequence"/>
</dbReference>
<comment type="caution">
    <text evidence="18">The sequence shown here is derived from an EMBL/GenBank/DDBJ whole genome shotgun (WGS) entry which is preliminary data.</text>
</comment>
<feature type="transmembrane region" description="Helical" evidence="17">
    <location>
        <begin position="188"/>
        <end position="212"/>
    </location>
</feature>
<sequence>MTSTGVESLFHLLAFLLFLYSSYYEWFNVDIISGAFGKLYFLTYWNACLQTLYYALCFVKDLSSDQRRNTRLQRWRDHMHASVAFPLGMFVVITFWVLFAIDRELVFPKSHDHLVPFWLNHSLHTAVFPLLMIDKYLSHHRYPSRQSGIFVSCSVAVIYIIWILFIAYYEGFWIYPVLEVLAMVERAIFIAVCCVFFAFLYILGEILTNLIWRHPVQTRVSSRSKSR</sequence>
<evidence type="ECO:0000313" key="18">
    <source>
        <dbReference type="EMBL" id="KAK3744376.1"/>
    </source>
</evidence>
<reference evidence="18" key="1">
    <citation type="journal article" date="2023" name="G3 (Bethesda)">
        <title>A reference genome for the long-term kleptoplast-retaining sea slug Elysia crispata morphotype clarki.</title>
        <authorList>
            <person name="Eastman K.E."/>
            <person name="Pendleton A.L."/>
            <person name="Shaikh M.A."/>
            <person name="Suttiyut T."/>
            <person name="Ogas R."/>
            <person name="Tomko P."/>
            <person name="Gavelis G."/>
            <person name="Widhalm J.R."/>
            <person name="Wisecaver J.H."/>
        </authorList>
    </citation>
    <scope>NUCLEOTIDE SEQUENCE</scope>
    <source>
        <strain evidence="18">ECLA1</strain>
    </source>
</reference>
<evidence type="ECO:0000313" key="19">
    <source>
        <dbReference type="Proteomes" id="UP001283361"/>
    </source>
</evidence>
<dbReference type="InterPro" id="IPR006838">
    <property type="entry name" value="ADTRP_AIG1"/>
</dbReference>
<comment type="catalytic activity">
    <reaction evidence="9">
        <text>9-hexadecanoyloxy-octadecanoate + H2O = 9-hydroxy-octadecanoate + hexadecanoate + H(+)</text>
        <dbReference type="Rhea" id="RHEA:52052"/>
        <dbReference type="ChEBI" id="CHEBI:7896"/>
        <dbReference type="ChEBI" id="CHEBI:15377"/>
        <dbReference type="ChEBI" id="CHEBI:15378"/>
        <dbReference type="ChEBI" id="CHEBI:83670"/>
        <dbReference type="ChEBI" id="CHEBI:136286"/>
    </reaction>
    <physiologicalReaction direction="left-to-right" evidence="9">
        <dbReference type="Rhea" id="RHEA:52053"/>
    </physiologicalReaction>
</comment>
<evidence type="ECO:0000256" key="14">
    <source>
        <dbReference type="ARBA" id="ARBA00049296"/>
    </source>
</evidence>
<evidence type="ECO:0000256" key="7">
    <source>
        <dbReference type="ARBA" id="ARBA00047368"/>
    </source>
</evidence>
<feature type="transmembrane region" description="Helical" evidence="17">
    <location>
        <begin position="9"/>
        <end position="27"/>
    </location>
</feature>
<evidence type="ECO:0000256" key="16">
    <source>
        <dbReference type="ARBA" id="ARBA00049428"/>
    </source>
</evidence>
<feature type="transmembrane region" description="Helical" evidence="17">
    <location>
        <begin position="149"/>
        <end position="168"/>
    </location>
</feature>
<dbReference type="AlphaFoldDB" id="A0AAE1CYN9"/>
<dbReference type="Pfam" id="PF04750">
    <property type="entry name" value="Far-17a_AIG1"/>
    <property type="match status" value="1"/>
</dbReference>
<gene>
    <name evidence="18" type="ORF">RRG08_010244</name>
</gene>
<keyword evidence="5 17" id="KW-1133">Transmembrane helix</keyword>
<dbReference type="GO" id="GO:0016020">
    <property type="term" value="C:membrane"/>
    <property type="evidence" value="ECO:0007669"/>
    <property type="project" value="InterPro"/>
</dbReference>
<comment type="subcellular location">
    <subcellularLocation>
        <location evidence="2">Endomembrane system</location>
        <topology evidence="2">Multi-pass membrane protein</topology>
    </subcellularLocation>
</comment>
<evidence type="ECO:0000256" key="3">
    <source>
        <dbReference type="ARBA" id="ARBA00009300"/>
    </source>
</evidence>
<comment type="catalytic activity">
    <reaction evidence="16">
        <text>12-(9Z-hexadecenoyloxy)-octadecanoate + H2O = 12-hydroxyoctadecanoate + (9Z)-hexadecenoate + H(+)</text>
        <dbReference type="Rhea" id="RHEA:52072"/>
        <dbReference type="ChEBI" id="CHEBI:15377"/>
        <dbReference type="ChEBI" id="CHEBI:15378"/>
        <dbReference type="ChEBI" id="CHEBI:32372"/>
        <dbReference type="ChEBI" id="CHEBI:84201"/>
        <dbReference type="ChEBI" id="CHEBI:136312"/>
    </reaction>
    <physiologicalReaction direction="left-to-right" evidence="16">
        <dbReference type="Rhea" id="RHEA:52073"/>
    </physiologicalReaction>
</comment>